<reference evidence="2" key="1">
    <citation type="journal article" date="2020" name="Nature">
        <title>Giant virus diversity and host interactions through global metagenomics.</title>
        <authorList>
            <person name="Schulz F."/>
            <person name="Roux S."/>
            <person name="Paez-Espino D."/>
            <person name="Jungbluth S."/>
            <person name="Walsh D.A."/>
            <person name="Denef V.J."/>
            <person name="McMahon K.D."/>
            <person name="Konstantinidis K.T."/>
            <person name="Eloe-Fadrosh E.A."/>
            <person name="Kyrpides N.C."/>
            <person name="Woyke T."/>
        </authorList>
    </citation>
    <scope>NUCLEOTIDE SEQUENCE</scope>
    <source>
        <strain evidence="2">GVMAG-S-1101171-110</strain>
    </source>
</reference>
<proteinExistence type="predicted"/>
<dbReference type="EMBL" id="MN740798">
    <property type="protein sequence ID" value="QHU12241.1"/>
    <property type="molecule type" value="Genomic_DNA"/>
</dbReference>
<organism evidence="2">
    <name type="scientific">viral metagenome</name>
    <dbReference type="NCBI Taxonomy" id="1070528"/>
    <lineage>
        <taxon>unclassified sequences</taxon>
        <taxon>metagenomes</taxon>
        <taxon>organismal metagenomes</taxon>
    </lineage>
</organism>
<feature type="region of interest" description="Disordered" evidence="1">
    <location>
        <begin position="1"/>
        <end position="34"/>
    </location>
</feature>
<feature type="compositionally biased region" description="Polar residues" evidence="1">
    <location>
        <begin position="94"/>
        <end position="104"/>
    </location>
</feature>
<feature type="compositionally biased region" description="Pro residues" evidence="1">
    <location>
        <begin position="1"/>
        <end position="12"/>
    </location>
</feature>
<protein>
    <submittedName>
        <fullName evidence="2">Uncharacterized protein</fullName>
    </submittedName>
</protein>
<evidence type="ECO:0000313" key="2">
    <source>
        <dbReference type="EMBL" id="QHU12241.1"/>
    </source>
</evidence>
<feature type="region of interest" description="Disordered" evidence="1">
    <location>
        <begin position="141"/>
        <end position="180"/>
    </location>
</feature>
<sequence length="180" mass="20069">MDYHYPRPPSPGFRPTYSNIKAQKESGKTAGQRYSESLAAKRMASSAASAERLAAAQRFAIAQRDAAYERLAAERLAAEREAQKLRIKEATKKAGTSTYRTQLTRAHFSGPPKPKAAPAAPKPSLLNRFVTLVEKTAAEDALKAAKDGKKRPRGGRSTKRNRTNRNRTNRNRTNRNRRYA</sequence>
<feature type="region of interest" description="Disordered" evidence="1">
    <location>
        <begin position="88"/>
        <end position="124"/>
    </location>
</feature>
<name>A0A6C0K509_9ZZZZ</name>
<dbReference type="AlphaFoldDB" id="A0A6C0K509"/>
<accession>A0A6C0K509</accession>
<evidence type="ECO:0000256" key="1">
    <source>
        <dbReference type="SAM" id="MobiDB-lite"/>
    </source>
</evidence>
<feature type="compositionally biased region" description="Basic residues" evidence="1">
    <location>
        <begin position="148"/>
        <end position="180"/>
    </location>
</feature>